<name>A0A6U0FE89_9CHLO</name>
<protein>
    <recommendedName>
        <fullName evidence="8">Pentapeptide repeat-containing protein</fullName>
    </recommendedName>
</protein>
<sequence length="255" mass="26851">MNGSPSAPTSSSTRDAATRGRRRGVRRRRRRASRIVGSTRATRTLAWLTTPCARERRAMTTTRRAKTMAMAMTSARAVGEPSSLALPARAHGAIARAVSVVASVLVAFAMPHAALAIPQTSECATNSCDGYDYSGKDFSKTGEYFTKGSLKRANFNDTNLTGVTLFGADLSNATFVNANLTNANLGQCNLTGANFTNAVLSGAIVSSANLDDAIITNSDWTDVIVRKDVQTALCKVADGSNPVTGEITALSLLCP</sequence>
<feature type="compositionally biased region" description="Low complexity" evidence="1">
    <location>
        <begin position="1"/>
        <end position="15"/>
    </location>
</feature>
<dbReference type="Gene3D" id="2.160.20.80">
    <property type="entry name" value="E3 ubiquitin-protein ligase SopA"/>
    <property type="match status" value="1"/>
</dbReference>
<dbReference type="InterPro" id="IPR044213">
    <property type="entry name" value="At2g44920-like"/>
</dbReference>
<evidence type="ECO:0000313" key="5">
    <source>
        <dbReference type="EMBL" id="CAD8586760.1"/>
    </source>
</evidence>
<evidence type="ECO:0000313" key="3">
    <source>
        <dbReference type="EMBL" id="CAD8586752.1"/>
    </source>
</evidence>
<dbReference type="EMBL" id="HBEW01007221">
    <property type="protein sequence ID" value="CAD8586750.1"/>
    <property type="molecule type" value="Transcribed_RNA"/>
</dbReference>
<reference evidence="7" key="1">
    <citation type="submission" date="2021-01" db="EMBL/GenBank/DDBJ databases">
        <authorList>
            <person name="Corre E."/>
            <person name="Pelletier E."/>
            <person name="Niang G."/>
            <person name="Scheremetjew M."/>
            <person name="Finn R."/>
            <person name="Kale V."/>
            <person name="Holt S."/>
            <person name="Cochrane G."/>
            <person name="Meng A."/>
            <person name="Brown T."/>
            <person name="Cohen L."/>
        </authorList>
    </citation>
    <scope>NUCLEOTIDE SEQUENCE</scope>
    <source>
        <strain evidence="7">Clade-D-RCC2572</strain>
    </source>
</reference>
<dbReference type="EMBL" id="HBEW01007227">
    <property type="protein sequence ID" value="CAD8586761.1"/>
    <property type="molecule type" value="Transcribed_RNA"/>
</dbReference>
<evidence type="ECO:0000313" key="4">
    <source>
        <dbReference type="EMBL" id="CAD8586754.1"/>
    </source>
</evidence>
<dbReference type="EMBL" id="HBEW01007226">
    <property type="protein sequence ID" value="CAD8586760.1"/>
    <property type="molecule type" value="Transcribed_RNA"/>
</dbReference>
<feature type="compositionally biased region" description="Basic residues" evidence="1">
    <location>
        <begin position="19"/>
        <end position="33"/>
    </location>
</feature>
<dbReference type="Pfam" id="PF00805">
    <property type="entry name" value="Pentapeptide"/>
    <property type="match status" value="1"/>
</dbReference>
<evidence type="ECO:0008006" key="8">
    <source>
        <dbReference type="Google" id="ProtNLM"/>
    </source>
</evidence>
<dbReference type="EMBL" id="HBEW01007228">
    <property type="protein sequence ID" value="CAD8586763.1"/>
    <property type="molecule type" value="Transcribed_RNA"/>
</dbReference>
<evidence type="ECO:0000313" key="2">
    <source>
        <dbReference type="EMBL" id="CAD8586750.1"/>
    </source>
</evidence>
<gene>
    <name evidence="2" type="ORF">OMED0929_LOCUS6100</name>
    <name evidence="3" type="ORF">OMED0929_LOCUS6101</name>
    <name evidence="4" type="ORF">OMED0929_LOCUS6102</name>
    <name evidence="5" type="ORF">OMED0929_LOCUS6105</name>
    <name evidence="6" type="ORF">OMED0929_LOCUS6106</name>
    <name evidence="7" type="ORF">OMED0929_LOCUS6107</name>
</gene>
<accession>A0A6U0FE89</accession>
<dbReference type="EMBL" id="HBEW01007223">
    <property type="protein sequence ID" value="CAD8586754.1"/>
    <property type="molecule type" value="Transcribed_RNA"/>
</dbReference>
<evidence type="ECO:0000313" key="6">
    <source>
        <dbReference type="EMBL" id="CAD8586761.1"/>
    </source>
</evidence>
<dbReference type="PANTHER" id="PTHR47200:SF2">
    <property type="entry name" value="THYLAKOID LUMENAL 15 KDA PROTEIN 1, CHLOROPLASTIC"/>
    <property type="match status" value="1"/>
</dbReference>
<dbReference type="EMBL" id="HBEW01007222">
    <property type="protein sequence ID" value="CAD8586752.1"/>
    <property type="molecule type" value="Transcribed_RNA"/>
</dbReference>
<evidence type="ECO:0000256" key="1">
    <source>
        <dbReference type="SAM" id="MobiDB-lite"/>
    </source>
</evidence>
<dbReference type="InterPro" id="IPR001646">
    <property type="entry name" value="5peptide_repeat"/>
</dbReference>
<dbReference type="PANTHER" id="PTHR47200">
    <property type="entry name" value="THYLAKOID LUMENAL 15 KDA PROTEIN 1, CHLOROPLASTIC"/>
    <property type="match status" value="1"/>
</dbReference>
<dbReference type="SUPFAM" id="SSF141571">
    <property type="entry name" value="Pentapeptide repeat-like"/>
    <property type="match status" value="1"/>
</dbReference>
<feature type="region of interest" description="Disordered" evidence="1">
    <location>
        <begin position="1"/>
        <end position="33"/>
    </location>
</feature>
<organism evidence="7">
    <name type="scientific">Ostreococcus mediterraneus</name>
    <dbReference type="NCBI Taxonomy" id="1486918"/>
    <lineage>
        <taxon>Eukaryota</taxon>
        <taxon>Viridiplantae</taxon>
        <taxon>Chlorophyta</taxon>
        <taxon>Mamiellophyceae</taxon>
        <taxon>Mamiellales</taxon>
        <taxon>Bathycoccaceae</taxon>
        <taxon>Ostreococcus</taxon>
    </lineage>
</organism>
<proteinExistence type="predicted"/>
<evidence type="ECO:0000313" key="7">
    <source>
        <dbReference type="EMBL" id="CAD8586763.1"/>
    </source>
</evidence>
<dbReference type="AlphaFoldDB" id="A0A6U0FE89"/>